<evidence type="ECO:0000313" key="7">
    <source>
        <dbReference type="Proteomes" id="UP000256661"/>
    </source>
</evidence>
<keyword evidence="2 4" id="KW-0238">DNA-binding</keyword>
<accession>A0A3D9T7S2</accession>
<dbReference type="PANTHER" id="PTHR47506">
    <property type="entry name" value="TRANSCRIPTIONAL REGULATORY PROTEIN"/>
    <property type="match status" value="1"/>
</dbReference>
<dbReference type="GO" id="GO:0003677">
    <property type="term" value="F:DNA binding"/>
    <property type="evidence" value="ECO:0007669"/>
    <property type="project" value="UniProtKB-UniRule"/>
</dbReference>
<dbReference type="SUPFAM" id="SSF46689">
    <property type="entry name" value="Homeodomain-like"/>
    <property type="match status" value="1"/>
</dbReference>
<evidence type="ECO:0000256" key="4">
    <source>
        <dbReference type="PROSITE-ProRule" id="PRU00335"/>
    </source>
</evidence>
<dbReference type="InterPro" id="IPR009057">
    <property type="entry name" value="Homeodomain-like_sf"/>
</dbReference>
<protein>
    <submittedName>
        <fullName evidence="6">TetR family transcriptional regulator</fullName>
    </submittedName>
</protein>
<dbReference type="PRINTS" id="PR00455">
    <property type="entry name" value="HTHTETR"/>
</dbReference>
<dbReference type="Pfam" id="PF00440">
    <property type="entry name" value="TetR_N"/>
    <property type="match status" value="1"/>
</dbReference>
<organism evidence="6 7">
    <name type="scientific">Thermomonospora umbrina</name>
    <dbReference type="NCBI Taxonomy" id="111806"/>
    <lineage>
        <taxon>Bacteria</taxon>
        <taxon>Bacillati</taxon>
        <taxon>Actinomycetota</taxon>
        <taxon>Actinomycetes</taxon>
        <taxon>Streptosporangiales</taxon>
        <taxon>Thermomonosporaceae</taxon>
        <taxon>Thermomonospora</taxon>
    </lineage>
</organism>
<reference evidence="6 7" key="1">
    <citation type="submission" date="2018-08" db="EMBL/GenBank/DDBJ databases">
        <title>Sequencing the genomes of 1000 actinobacteria strains.</title>
        <authorList>
            <person name="Klenk H.-P."/>
        </authorList>
    </citation>
    <scope>NUCLEOTIDE SEQUENCE [LARGE SCALE GENOMIC DNA]</scope>
    <source>
        <strain evidence="6 7">DSM 43927</strain>
    </source>
</reference>
<dbReference type="Proteomes" id="UP000256661">
    <property type="component" value="Unassembled WGS sequence"/>
</dbReference>
<dbReference type="PANTHER" id="PTHR47506:SF1">
    <property type="entry name" value="HTH-TYPE TRANSCRIPTIONAL REGULATOR YJDC"/>
    <property type="match status" value="1"/>
</dbReference>
<dbReference type="InterPro" id="IPR001647">
    <property type="entry name" value="HTH_TetR"/>
</dbReference>
<gene>
    <name evidence="6" type="ORF">DFJ69_6299</name>
</gene>
<dbReference type="InterPro" id="IPR036271">
    <property type="entry name" value="Tet_transcr_reg_TetR-rel_C_sf"/>
</dbReference>
<dbReference type="PROSITE" id="PS50977">
    <property type="entry name" value="HTH_TETR_2"/>
    <property type="match status" value="1"/>
</dbReference>
<evidence type="ECO:0000256" key="2">
    <source>
        <dbReference type="ARBA" id="ARBA00023125"/>
    </source>
</evidence>
<feature type="domain" description="HTH tetR-type" evidence="5">
    <location>
        <begin position="8"/>
        <end position="68"/>
    </location>
</feature>
<evidence type="ECO:0000259" key="5">
    <source>
        <dbReference type="PROSITE" id="PS50977"/>
    </source>
</evidence>
<dbReference type="RefSeq" id="WP_116025848.1">
    <property type="nucleotide sequence ID" value="NZ_QTTT01000001.1"/>
</dbReference>
<keyword evidence="3" id="KW-0804">Transcription</keyword>
<proteinExistence type="predicted"/>
<evidence type="ECO:0000256" key="1">
    <source>
        <dbReference type="ARBA" id="ARBA00023015"/>
    </source>
</evidence>
<keyword evidence="7" id="KW-1185">Reference proteome</keyword>
<dbReference type="Gene3D" id="1.10.357.10">
    <property type="entry name" value="Tetracycline Repressor, domain 2"/>
    <property type="match status" value="1"/>
</dbReference>
<comment type="caution">
    <text evidence="6">The sequence shown here is derived from an EMBL/GenBank/DDBJ whole genome shotgun (WGS) entry which is preliminary data.</text>
</comment>
<evidence type="ECO:0000313" key="6">
    <source>
        <dbReference type="EMBL" id="REF00725.1"/>
    </source>
</evidence>
<sequence>MPTKASDTPARRRVLDTASALFYAEGVHTVGIDRIIAEAGVAKATFYHHFPAKDQLVRAYLEAEYERQRTAIEGIRAAAANAREALFDIFGALGANGAGPGFRGCPFTNAAAEYPSPAHPVRQTIANYRRWNHGLFHDILTAAGDPTPERTATMLMMLRDGIVVGSDLDDPNTLRPVIKDAVTRILDRAT</sequence>
<dbReference type="AlphaFoldDB" id="A0A3D9T7S2"/>
<dbReference type="EMBL" id="QTTT01000001">
    <property type="protein sequence ID" value="REF00725.1"/>
    <property type="molecule type" value="Genomic_DNA"/>
</dbReference>
<evidence type="ECO:0000256" key="3">
    <source>
        <dbReference type="ARBA" id="ARBA00023163"/>
    </source>
</evidence>
<dbReference type="OrthoDB" id="4214267at2"/>
<dbReference type="SUPFAM" id="SSF48498">
    <property type="entry name" value="Tetracyclin repressor-like, C-terminal domain"/>
    <property type="match status" value="1"/>
</dbReference>
<feature type="DNA-binding region" description="H-T-H motif" evidence="4">
    <location>
        <begin position="31"/>
        <end position="50"/>
    </location>
</feature>
<keyword evidence="1" id="KW-0805">Transcription regulation</keyword>
<name>A0A3D9T7S2_9ACTN</name>